<dbReference type="EMBL" id="CP053586">
    <property type="protein sequence ID" value="WNZ22375.1"/>
    <property type="molecule type" value="Genomic_DNA"/>
</dbReference>
<dbReference type="PANTHER" id="PTHR33393">
    <property type="entry name" value="POLYGLUTAMINE SYNTHESIS ACCESSORY PROTEIN RV0574C-RELATED"/>
    <property type="match status" value="1"/>
</dbReference>
<evidence type="ECO:0000256" key="2">
    <source>
        <dbReference type="SAM" id="MobiDB-lite"/>
    </source>
</evidence>
<sequence>MVDHRTVLKLARQGEAQAIAQLINQALVTKGIQVRAVRKADCLHVLLEASQLPERLTYSRIVYAAVLCLGAPSIQILQVYGRQQGEKLPAWSQAFRLKPVDAAANSQPVQPNHAPKAPVATQTATIPAKSADLVEPAKPQPVASASPPSRSKLVPVALSVCAGLGFLTGLSYLNAMEEAQETGADSGPDALTTATPQPTSTSPLDNPALATFPAASPPSAAPTPSSLAPANSPPASPMASPTATPVAVTIKAVGDIIPGSNYPGKWLPSEPGEQLAAETEMLFGNIKPFFNEADILFGNFESTLTDYPYPAKDTSQGMTFAFRTPPVYAQMLKELGFDVLSVANNHSFDFGDQGFADTINHIEQAGMKAVGKKGQIVYTTVNNVTVAFIGFSYLPDHNQMHDLATAGTLVQEAKKQAQIVVISVHAGAEGSDQVHTRDQTEYFFGEDRGNLVQFARGLVDQGADLILGHGPHVPRAVELYQGKLIAYSLGNFVGYETLSTVGTLGYSLILQAQMDANGDFIGGRIIPVALNGHGIPKLDDFFQSVVLIRNLTLTDFPQTPLRIDDMGYLLPVRN</sequence>
<feature type="region of interest" description="Disordered" evidence="2">
    <location>
        <begin position="179"/>
        <end position="242"/>
    </location>
</feature>
<dbReference type="CDD" id="cd07381">
    <property type="entry name" value="MPP_CapA"/>
    <property type="match status" value="1"/>
</dbReference>
<dbReference type="InterPro" id="IPR019079">
    <property type="entry name" value="Capsule_synth_CapA"/>
</dbReference>
<name>A0AA96WCE8_9CYAN</name>
<evidence type="ECO:0000313" key="4">
    <source>
        <dbReference type="EMBL" id="WNZ22375.1"/>
    </source>
</evidence>
<protein>
    <submittedName>
        <fullName evidence="4">CapA family protein</fullName>
    </submittedName>
</protein>
<dbReference type="RefSeq" id="WP_316433809.1">
    <property type="nucleotide sequence ID" value="NZ_CP053586.1"/>
</dbReference>
<feature type="domain" description="Capsule synthesis protein CapA" evidence="3">
    <location>
        <begin position="249"/>
        <end position="496"/>
    </location>
</feature>
<evidence type="ECO:0000256" key="1">
    <source>
        <dbReference type="ARBA" id="ARBA00005662"/>
    </source>
</evidence>
<dbReference type="Pfam" id="PF09587">
    <property type="entry name" value="PGA_cap"/>
    <property type="match status" value="1"/>
</dbReference>
<gene>
    <name evidence="4" type="ORF">HJG54_05500</name>
</gene>
<accession>A0AA96WCE8</accession>
<dbReference type="AlphaFoldDB" id="A0AA96WCE8"/>
<dbReference type="SMART" id="SM00854">
    <property type="entry name" value="PGA_cap"/>
    <property type="match status" value="1"/>
</dbReference>
<reference evidence="4" key="1">
    <citation type="submission" date="2020-05" db="EMBL/GenBank/DDBJ databases">
        <authorList>
            <person name="Zhu T."/>
            <person name="Keshari N."/>
            <person name="Lu X."/>
        </authorList>
    </citation>
    <scope>NUCLEOTIDE SEQUENCE</scope>
    <source>
        <strain evidence="4">NK1-12</strain>
    </source>
</reference>
<dbReference type="Gene3D" id="3.60.21.10">
    <property type="match status" value="1"/>
</dbReference>
<comment type="similarity">
    <text evidence="1">Belongs to the CapA family.</text>
</comment>
<proteinExistence type="inferred from homology"/>
<feature type="compositionally biased region" description="Low complexity" evidence="2">
    <location>
        <begin position="190"/>
        <end position="214"/>
    </location>
</feature>
<dbReference type="InterPro" id="IPR052169">
    <property type="entry name" value="CW_Biosynth-Accessory"/>
</dbReference>
<dbReference type="InterPro" id="IPR029052">
    <property type="entry name" value="Metallo-depent_PP-like"/>
</dbReference>
<organism evidence="4">
    <name type="scientific">Leptolyngbya sp. NK1-12</name>
    <dbReference type="NCBI Taxonomy" id="2547451"/>
    <lineage>
        <taxon>Bacteria</taxon>
        <taxon>Bacillati</taxon>
        <taxon>Cyanobacteriota</taxon>
        <taxon>Cyanophyceae</taxon>
        <taxon>Leptolyngbyales</taxon>
        <taxon>Leptolyngbyaceae</taxon>
        <taxon>Leptolyngbya group</taxon>
        <taxon>Leptolyngbya</taxon>
    </lineage>
</organism>
<evidence type="ECO:0000259" key="3">
    <source>
        <dbReference type="SMART" id="SM00854"/>
    </source>
</evidence>
<dbReference type="PANTHER" id="PTHR33393:SF11">
    <property type="entry name" value="POLYGLUTAMINE SYNTHESIS ACCESSORY PROTEIN RV0574C-RELATED"/>
    <property type="match status" value="1"/>
</dbReference>
<dbReference type="SUPFAM" id="SSF56300">
    <property type="entry name" value="Metallo-dependent phosphatases"/>
    <property type="match status" value="1"/>
</dbReference>
<feature type="region of interest" description="Disordered" evidence="2">
    <location>
        <begin position="103"/>
        <end position="122"/>
    </location>
</feature>